<keyword evidence="3" id="KW-1185">Reference proteome</keyword>
<dbReference type="AlphaFoldDB" id="E2Q4X1"/>
<feature type="non-terminal residue" evidence="2">
    <location>
        <position position="1"/>
    </location>
</feature>
<evidence type="ECO:0000313" key="2">
    <source>
        <dbReference type="EMBL" id="EFG09130.1"/>
    </source>
</evidence>
<gene>
    <name evidence="2" type="ORF">SCLAV_4056</name>
</gene>
<evidence type="ECO:0000313" key="3">
    <source>
        <dbReference type="Proteomes" id="UP000002357"/>
    </source>
</evidence>
<feature type="region of interest" description="Disordered" evidence="1">
    <location>
        <begin position="1"/>
        <end position="31"/>
    </location>
</feature>
<evidence type="ECO:0000256" key="1">
    <source>
        <dbReference type="SAM" id="MobiDB-lite"/>
    </source>
</evidence>
<dbReference type="EMBL" id="CM000913">
    <property type="protein sequence ID" value="EFG09130.1"/>
    <property type="molecule type" value="Genomic_DNA"/>
</dbReference>
<organism evidence="2 3">
    <name type="scientific">Streptomyces clavuligerus</name>
    <dbReference type="NCBI Taxonomy" id="1901"/>
    <lineage>
        <taxon>Bacteria</taxon>
        <taxon>Bacillati</taxon>
        <taxon>Actinomycetota</taxon>
        <taxon>Actinomycetes</taxon>
        <taxon>Kitasatosporales</taxon>
        <taxon>Streptomycetaceae</taxon>
        <taxon>Streptomyces</taxon>
    </lineage>
</organism>
<dbReference type="eggNOG" id="ENOG5033IV9">
    <property type="taxonomic scope" value="Bacteria"/>
</dbReference>
<proteinExistence type="predicted"/>
<dbReference type="STRING" id="1901.BB341_08480"/>
<sequence length="83" mass="9166">PAVRSPANGPPGGYRHRVDQQQNPHPADPGAESIMCSRCGTAAEGTPPTWTCSVENHTRRYFCDECARANLRAIESRLDSAWW</sequence>
<protein>
    <submittedName>
        <fullName evidence="2">Uncharacterized protein</fullName>
    </submittedName>
</protein>
<reference evidence="2 3" key="1">
    <citation type="journal article" date="2010" name="Genome Biol. Evol.">
        <title>The sequence of a 1.8-mb bacterial linear plasmid reveals a rich evolutionary reservoir of secondary metabolic pathways.</title>
        <authorList>
            <person name="Medema M.H."/>
            <person name="Trefzer A."/>
            <person name="Kovalchuk A."/>
            <person name="van den Berg M."/>
            <person name="Mueller U."/>
            <person name="Heijne W."/>
            <person name="Wu L."/>
            <person name="Alam M.T."/>
            <person name="Ronning C.M."/>
            <person name="Nierman W.C."/>
            <person name="Bovenberg R.A.L."/>
            <person name="Breitling R."/>
            <person name="Takano E."/>
        </authorList>
    </citation>
    <scope>NUCLEOTIDE SEQUENCE [LARGE SCALE GENOMIC DNA]</scope>
    <source>
        <strain evidence="3">ATCC 27064 / DSM 738 / JCM 4710 / NBRC 13307 / NCIMB 12785 / NRRL 3585 / VKM Ac-602</strain>
    </source>
</reference>
<name>E2Q4X1_STRCL</name>
<accession>E2Q4X1</accession>
<dbReference type="Proteomes" id="UP000002357">
    <property type="component" value="Chromosome"/>
</dbReference>